<feature type="transmembrane region" description="Helical" evidence="6">
    <location>
        <begin position="219"/>
        <end position="241"/>
    </location>
</feature>
<dbReference type="PROSITE" id="PS50850">
    <property type="entry name" value="MFS"/>
    <property type="match status" value="1"/>
</dbReference>
<dbReference type="InterPro" id="IPR011701">
    <property type="entry name" value="MFS"/>
</dbReference>
<feature type="transmembrane region" description="Helical" evidence="6">
    <location>
        <begin position="61"/>
        <end position="82"/>
    </location>
</feature>
<dbReference type="InterPro" id="IPR050189">
    <property type="entry name" value="MFS_Efflux_Transporters"/>
</dbReference>
<feature type="transmembrane region" description="Helical" evidence="6">
    <location>
        <begin position="119"/>
        <end position="140"/>
    </location>
</feature>
<feature type="transmembrane region" description="Helical" evidence="6">
    <location>
        <begin position="89"/>
        <end position="113"/>
    </location>
</feature>
<evidence type="ECO:0000313" key="9">
    <source>
        <dbReference type="Proteomes" id="UP000095210"/>
    </source>
</evidence>
<name>A0AAC9HNE3_9PSEU</name>
<dbReference type="InterPro" id="IPR020846">
    <property type="entry name" value="MFS_dom"/>
</dbReference>
<proteinExistence type="predicted"/>
<keyword evidence="4 6" id="KW-1133">Transmembrane helix</keyword>
<gene>
    <name evidence="8" type="ORF">TL08_05570</name>
</gene>
<feature type="transmembrane region" description="Helical" evidence="6">
    <location>
        <begin position="147"/>
        <end position="170"/>
    </location>
</feature>
<dbReference type="GO" id="GO:0022857">
    <property type="term" value="F:transmembrane transporter activity"/>
    <property type="evidence" value="ECO:0007669"/>
    <property type="project" value="InterPro"/>
</dbReference>
<protein>
    <submittedName>
        <fullName evidence="8">Arabinose efflux permease family protein</fullName>
    </submittedName>
</protein>
<keyword evidence="3 6" id="KW-0812">Transmembrane</keyword>
<dbReference type="PANTHER" id="PTHR43124">
    <property type="entry name" value="PURINE EFFLUX PUMP PBUE"/>
    <property type="match status" value="1"/>
</dbReference>
<evidence type="ECO:0000256" key="1">
    <source>
        <dbReference type="ARBA" id="ARBA00004651"/>
    </source>
</evidence>
<organism evidence="8 9">
    <name type="scientific">Actinoalloteichus hymeniacidonis</name>
    <dbReference type="NCBI Taxonomy" id="340345"/>
    <lineage>
        <taxon>Bacteria</taxon>
        <taxon>Bacillati</taxon>
        <taxon>Actinomycetota</taxon>
        <taxon>Actinomycetes</taxon>
        <taxon>Pseudonocardiales</taxon>
        <taxon>Pseudonocardiaceae</taxon>
        <taxon>Actinoalloteichus</taxon>
    </lineage>
</organism>
<dbReference type="AlphaFoldDB" id="A0AAC9HNE3"/>
<keyword evidence="2" id="KW-1003">Cell membrane</keyword>
<keyword evidence="5 6" id="KW-0472">Membrane</keyword>
<reference evidence="9" key="1">
    <citation type="submission" date="2016-03" db="EMBL/GenBank/DDBJ databases">
        <title>Complete genome sequence of the type strain Actinoalloteichus hymeniacidonis DSM 45092.</title>
        <authorList>
            <person name="Schaffert L."/>
            <person name="Albersmeier A."/>
            <person name="Winkler A."/>
            <person name="Kalinowski J."/>
            <person name="Zotchev S."/>
            <person name="Ruckert C."/>
        </authorList>
    </citation>
    <scope>NUCLEOTIDE SEQUENCE [LARGE SCALE GENOMIC DNA]</scope>
    <source>
        <strain evidence="9">HPA177(T) (DSM 45092(T))</strain>
    </source>
</reference>
<dbReference type="Gene3D" id="1.20.1250.20">
    <property type="entry name" value="MFS general substrate transporter like domains"/>
    <property type="match status" value="1"/>
</dbReference>
<accession>A0AAC9HNE3</accession>
<dbReference type="PANTHER" id="PTHR43124:SF3">
    <property type="entry name" value="CHLORAMPHENICOL EFFLUX PUMP RV0191"/>
    <property type="match status" value="1"/>
</dbReference>
<sequence>MGLSMPVGTAGPDSVRTTARQWLAVAVLALSTFIVVTSEMLPVGVLTPMADGLRISTGTTGFSLTITGLVTAGVAPLVPRLLGGLDRRLVLAVAMVVLALGNVLTAAAPGFALLVVSRIVLGVGMGVVWGLAAAVAPRLVAPRNIALAVSFAVSGVAAASVIGVPLGTLVGNVLGWRAAFVMLAVAAVALAGGLLLVLPRLPRPSASASTQAEAPRGALWRRAAVLTGLMAVVFLVTAHFAAYTYVRPILEERTGLDPAAVALLLLVYGVFGLAGNFAAGALAAHRARATVLLLAVGIGASIVLLALFGTAGVPTSIAIGLWGLVYGGLSVAGQTWMTQVAPDRVEQVTGLYVGVFTAAIALGAFLGGTIVETADIGILLWSAGLLAVVALVAALVGPGPAPRSRPRNEDAAPVGAP</sequence>
<evidence type="ECO:0000259" key="7">
    <source>
        <dbReference type="PROSITE" id="PS50850"/>
    </source>
</evidence>
<evidence type="ECO:0000313" key="8">
    <source>
        <dbReference type="EMBL" id="AOS61941.1"/>
    </source>
</evidence>
<feature type="transmembrane region" description="Helical" evidence="6">
    <location>
        <begin position="349"/>
        <end position="370"/>
    </location>
</feature>
<dbReference type="Pfam" id="PF07690">
    <property type="entry name" value="MFS_1"/>
    <property type="match status" value="1"/>
</dbReference>
<evidence type="ECO:0000256" key="2">
    <source>
        <dbReference type="ARBA" id="ARBA00022475"/>
    </source>
</evidence>
<feature type="domain" description="Major facilitator superfamily (MFS) profile" evidence="7">
    <location>
        <begin position="24"/>
        <end position="401"/>
    </location>
</feature>
<dbReference type="Proteomes" id="UP000095210">
    <property type="component" value="Chromosome"/>
</dbReference>
<comment type="subcellular location">
    <subcellularLocation>
        <location evidence="1">Cell membrane</location>
        <topology evidence="1">Multi-pass membrane protein</topology>
    </subcellularLocation>
</comment>
<dbReference type="RefSeq" id="WP_069847083.1">
    <property type="nucleotide sequence ID" value="NZ_JACHIS010000001.1"/>
</dbReference>
<evidence type="ECO:0000256" key="4">
    <source>
        <dbReference type="ARBA" id="ARBA00022989"/>
    </source>
</evidence>
<feature type="transmembrane region" description="Helical" evidence="6">
    <location>
        <begin position="376"/>
        <end position="397"/>
    </location>
</feature>
<feature type="transmembrane region" description="Helical" evidence="6">
    <location>
        <begin position="317"/>
        <end position="337"/>
    </location>
</feature>
<feature type="transmembrane region" description="Helical" evidence="6">
    <location>
        <begin position="291"/>
        <end position="311"/>
    </location>
</feature>
<feature type="transmembrane region" description="Helical" evidence="6">
    <location>
        <begin position="21"/>
        <end position="41"/>
    </location>
</feature>
<evidence type="ECO:0000256" key="5">
    <source>
        <dbReference type="ARBA" id="ARBA00023136"/>
    </source>
</evidence>
<dbReference type="CDD" id="cd17324">
    <property type="entry name" value="MFS_NepI_like"/>
    <property type="match status" value="1"/>
</dbReference>
<dbReference type="GO" id="GO:0005886">
    <property type="term" value="C:plasma membrane"/>
    <property type="evidence" value="ECO:0007669"/>
    <property type="project" value="UniProtKB-SubCell"/>
</dbReference>
<dbReference type="KEGG" id="ahm:TL08_05570"/>
<dbReference type="SUPFAM" id="SSF103473">
    <property type="entry name" value="MFS general substrate transporter"/>
    <property type="match status" value="1"/>
</dbReference>
<keyword evidence="9" id="KW-1185">Reference proteome</keyword>
<feature type="transmembrane region" description="Helical" evidence="6">
    <location>
        <begin position="176"/>
        <end position="198"/>
    </location>
</feature>
<dbReference type="EMBL" id="CP014859">
    <property type="protein sequence ID" value="AOS61941.1"/>
    <property type="molecule type" value="Genomic_DNA"/>
</dbReference>
<feature type="transmembrane region" description="Helical" evidence="6">
    <location>
        <begin position="261"/>
        <end position="284"/>
    </location>
</feature>
<evidence type="ECO:0000256" key="3">
    <source>
        <dbReference type="ARBA" id="ARBA00022692"/>
    </source>
</evidence>
<evidence type="ECO:0000256" key="6">
    <source>
        <dbReference type="SAM" id="Phobius"/>
    </source>
</evidence>
<dbReference type="InterPro" id="IPR036259">
    <property type="entry name" value="MFS_trans_sf"/>
</dbReference>